<keyword evidence="3" id="KW-1185">Reference proteome</keyword>
<evidence type="ECO:0000313" key="2">
    <source>
        <dbReference type="EMBL" id="QQD17098.1"/>
    </source>
</evidence>
<dbReference type="PANTHER" id="PTHR48079">
    <property type="entry name" value="PROTEIN YEEZ"/>
    <property type="match status" value="1"/>
</dbReference>
<dbReference type="Pfam" id="PF01370">
    <property type="entry name" value="Epimerase"/>
    <property type="match status" value="1"/>
</dbReference>
<sequence>MSATCIPVGAAGQSPSVPQSVFITGANGFLGRALLRRYQQAGCDVRGMDLHADPEAKVVAGDLTEPDTWRAHARGCDLFINTAAVVSLAADWQVYRRISVVGVRHALDVAIAGGAKRFVQLSSVAAMGDDYPDGADETHPVVIGEHYRYGAAKGASEQVVLAAHAAGEIDCTIIRPGDVYGPGSRAWLLEPLRMAIAGQLILPNRGRGRFTPVYIDDLLDGIQLAAGLPEGRGQIFILWGDEAVTCREFFQHHWRWAGRSGAPPSLPFALAKTLTTAIWRMNQRLGRAGEVTPDTMRMFNRTGGYSIAKARQSLGFEPMIKLSEGMARSEAWLRETGEI</sequence>
<evidence type="ECO:0000259" key="1">
    <source>
        <dbReference type="Pfam" id="PF01370"/>
    </source>
</evidence>
<gene>
    <name evidence="2" type="ORF">I6N98_12045</name>
</gene>
<dbReference type="EMBL" id="CP066167">
    <property type="protein sequence ID" value="QQD17098.1"/>
    <property type="molecule type" value="Genomic_DNA"/>
</dbReference>
<dbReference type="PANTHER" id="PTHR48079:SF6">
    <property type="entry name" value="NAD(P)-BINDING DOMAIN-CONTAINING PROTEIN-RELATED"/>
    <property type="match status" value="1"/>
</dbReference>
<dbReference type="GO" id="GO:0004029">
    <property type="term" value="F:aldehyde dehydrogenase (NAD+) activity"/>
    <property type="evidence" value="ECO:0007669"/>
    <property type="project" value="TreeGrafter"/>
</dbReference>
<dbReference type="SUPFAM" id="SSF51735">
    <property type="entry name" value="NAD(P)-binding Rossmann-fold domains"/>
    <property type="match status" value="1"/>
</dbReference>
<dbReference type="Gene3D" id="3.40.50.720">
    <property type="entry name" value="NAD(P)-binding Rossmann-like Domain"/>
    <property type="match status" value="1"/>
</dbReference>
<name>A0A7T4QYE5_9GAMM</name>
<dbReference type="GO" id="GO:0005737">
    <property type="term" value="C:cytoplasm"/>
    <property type="evidence" value="ECO:0007669"/>
    <property type="project" value="TreeGrafter"/>
</dbReference>
<dbReference type="Proteomes" id="UP000596063">
    <property type="component" value="Chromosome"/>
</dbReference>
<organism evidence="2 3">
    <name type="scientific">Spongiibacter nanhainus</name>
    <dbReference type="NCBI Taxonomy" id="2794344"/>
    <lineage>
        <taxon>Bacteria</taxon>
        <taxon>Pseudomonadati</taxon>
        <taxon>Pseudomonadota</taxon>
        <taxon>Gammaproteobacteria</taxon>
        <taxon>Cellvibrionales</taxon>
        <taxon>Spongiibacteraceae</taxon>
        <taxon>Spongiibacter</taxon>
    </lineage>
</organism>
<dbReference type="KEGG" id="snan:I6N98_12045"/>
<dbReference type="InterPro" id="IPR036291">
    <property type="entry name" value="NAD(P)-bd_dom_sf"/>
</dbReference>
<accession>A0A7T4QYE5</accession>
<protein>
    <submittedName>
        <fullName evidence="2">NAD-dependent epimerase/dehydratase family protein</fullName>
    </submittedName>
</protein>
<dbReference type="RefSeq" id="WP_198568600.1">
    <property type="nucleotide sequence ID" value="NZ_CP066167.1"/>
</dbReference>
<dbReference type="PROSITE" id="PS00061">
    <property type="entry name" value="ADH_SHORT"/>
    <property type="match status" value="1"/>
</dbReference>
<reference evidence="2 3" key="1">
    <citation type="submission" date="2020-12" db="EMBL/GenBank/DDBJ databases">
        <authorList>
            <person name="Shan Y."/>
        </authorList>
    </citation>
    <scope>NUCLEOTIDE SEQUENCE [LARGE SCALE GENOMIC DNA]</scope>
    <source>
        <strain evidence="3">csc3.9</strain>
    </source>
</reference>
<dbReference type="InterPro" id="IPR051783">
    <property type="entry name" value="NAD(P)-dependent_oxidoreduct"/>
</dbReference>
<evidence type="ECO:0000313" key="3">
    <source>
        <dbReference type="Proteomes" id="UP000596063"/>
    </source>
</evidence>
<dbReference type="AlphaFoldDB" id="A0A7T4QYE5"/>
<feature type="domain" description="NAD-dependent epimerase/dehydratase" evidence="1">
    <location>
        <begin position="21"/>
        <end position="228"/>
    </location>
</feature>
<dbReference type="InterPro" id="IPR001509">
    <property type="entry name" value="Epimerase_deHydtase"/>
</dbReference>
<dbReference type="InterPro" id="IPR020904">
    <property type="entry name" value="Sc_DH/Rdtase_CS"/>
</dbReference>
<proteinExistence type="predicted"/>